<name>A0A1P8N2E7_9RHOB</name>
<protein>
    <recommendedName>
        <fullName evidence="2">Sulphotransferase Stf0 domain-containing protein</fullName>
    </recommendedName>
</protein>
<feature type="domain" description="Sulphotransferase Stf0" evidence="2">
    <location>
        <begin position="123"/>
        <end position="251"/>
    </location>
</feature>
<keyword evidence="3" id="KW-0614">Plasmid</keyword>
<sequence>MWKTFASPAELDRDRFDKEIEKPAARTRYVMHFTPRSGSSWLTDLAMRTKRLSQPGECFNPNFMPRMTRALNARNMDEYIAILERRRNTRNVYGFQITHHQLIKVFGKNAAFAARFPVADWHSFFLIREDIVAQAVSLHKMVQTDISHAPQVSADDITERERAYAYDGAEIKRWLAHILAAEQGSEAFFAETGARPFRMSYERNLAVKPHRVVNTMCRHLGIARLKTPPPDSTHSKVGTGQNTDYAARFRDEYPDVVAETDALRAPTLARLEEYRPPAQRD</sequence>
<dbReference type="Pfam" id="PF09037">
    <property type="entry name" value="Sulphotransf"/>
    <property type="match status" value="1"/>
</dbReference>
<dbReference type="InterPro" id="IPR024628">
    <property type="entry name" value="Sulfotransferase_Stf0_dom"/>
</dbReference>
<evidence type="ECO:0000259" key="2">
    <source>
        <dbReference type="Pfam" id="PF09037"/>
    </source>
</evidence>
<dbReference type="Gene3D" id="3.40.50.300">
    <property type="entry name" value="P-loop containing nucleotide triphosphate hydrolases"/>
    <property type="match status" value="1"/>
</dbReference>
<reference evidence="3 4" key="1">
    <citation type="submission" date="2017-01" db="EMBL/GenBank/DDBJ databases">
        <title>Complete genome of Tateyamaria omphalii DOK1-4 isolated from seawater in Dokdo.</title>
        <authorList>
            <person name="Kim J.H."/>
            <person name="Chi W.-J."/>
        </authorList>
    </citation>
    <scope>NUCLEOTIDE SEQUENCE [LARGE SCALE GENOMIC DNA]</scope>
    <source>
        <strain evidence="3 4">DOK1-4</strain>
        <plasmid evidence="3 4">pDOK1-4-7</plasmid>
    </source>
</reference>
<dbReference type="InterPro" id="IPR027417">
    <property type="entry name" value="P-loop_NTPase"/>
</dbReference>
<dbReference type="OrthoDB" id="7855004at2"/>
<accession>A0A1P8N2E7</accession>
<dbReference type="EMBL" id="CP019319">
    <property type="protein sequence ID" value="APX14359.1"/>
    <property type="molecule type" value="Genomic_DNA"/>
</dbReference>
<proteinExistence type="predicted"/>
<dbReference type="KEGG" id="tom:BWR18_21205"/>
<keyword evidence="4" id="KW-1185">Reference proteome</keyword>
<geneLocation type="plasmid" evidence="3 4">
    <name>pDOK1-4-7</name>
</geneLocation>
<dbReference type="Proteomes" id="UP000186336">
    <property type="component" value="Plasmid pDOK1-4-7"/>
</dbReference>
<evidence type="ECO:0000256" key="1">
    <source>
        <dbReference type="SAM" id="MobiDB-lite"/>
    </source>
</evidence>
<evidence type="ECO:0000313" key="4">
    <source>
        <dbReference type="Proteomes" id="UP000186336"/>
    </source>
</evidence>
<organism evidence="3 4">
    <name type="scientific">Tateyamaria omphalii</name>
    <dbReference type="NCBI Taxonomy" id="299262"/>
    <lineage>
        <taxon>Bacteria</taxon>
        <taxon>Pseudomonadati</taxon>
        <taxon>Pseudomonadota</taxon>
        <taxon>Alphaproteobacteria</taxon>
        <taxon>Rhodobacterales</taxon>
        <taxon>Roseobacteraceae</taxon>
        <taxon>Tateyamaria</taxon>
    </lineage>
</organism>
<dbReference type="RefSeq" id="WP_076630974.1">
    <property type="nucleotide sequence ID" value="NZ_CP019319.1"/>
</dbReference>
<dbReference type="SUPFAM" id="SSF52540">
    <property type="entry name" value="P-loop containing nucleoside triphosphate hydrolases"/>
    <property type="match status" value="1"/>
</dbReference>
<evidence type="ECO:0000313" key="3">
    <source>
        <dbReference type="EMBL" id="APX14359.1"/>
    </source>
</evidence>
<dbReference type="AlphaFoldDB" id="A0A1P8N2E7"/>
<feature type="region of interest" description="Disordered" evidence="1">
    <location>
        <begin position="225"/>
        <end position="245"/>
    </location>
</feature>
<feature type="compositionally biased region" description="Polar residues" evidence="1">
    <location>
        <begin position="235"/>
        <end position="244"/>
    </location>
</feature>
<gene>
    <name evidence="3" type="ORF">BWR18_21205</name>
</gene>